<dbReference type="Proteomes" id="UP000283644">
    <property type="component" value="Unassembled WGS sequence"/>
</dbReference>
<keyword evidence="1" id="KW-0805">Transcription regulation</keyword>
<evidence type="ECO:0000313" key="5">
    <source>
        <dbReference type="EMBL" id="RHW22824.1"/>
    </source>
</evidence>
<gene>
    <name evidence="5" type="ORF">D0Z08_30955</name>
</gene>
<proteinExistence type="predicted"/>
<reference evidence="5 6" key="1">
    <citation type="submission" date="2018-09" db="EMBL/GenBank/DDBJ databases">
        <title>Genome sequencing of Nocardioides immobilis CCTCC AB 2017083 for comparison to Nocardioides silvaticus.</title>
        <authorList>
            <person name="Li C."/>
            <person name="Wang G."/>
        </authorList>
    </citation>
    <scope>NUCLEOTIDE SEQUENCE [LARGE SCALE GENOMIC DNA]</scope>
    <source>
        <strain evidence="5 6">CCTCC AB 2017083</strain>
    </source>
</reference>
<dbReference type="Gene3D" id="1.10.357.10">
    <property type="entry name" value="Tetracycline Repressor, domain 2"/>
    <property type="match status" value="1"/>
</dbReference>
<dbReference type="PANTHER" id="PTHR47506">
    <property type="entry name" value="TRANSCRIPTIONAL REGULATORY PROTEIN"/>
    <property type="match status" value="1"/>
</dbReference>
<dbReference type="AlphaFoldDB" id="A0A417XS82"/>
<keyword evidence="6" id="KW-1185">Reference proteome</keyword>
<feature type="domain" description="HTH tetR-type" evidence="4">
    <location>
        <begin position="12"/>
        <end position="52"/>
    </location>
</feature>
<protein>
    <submittedName>
        <fullName evidence="5">TetR/AcrR family transcriptional regulator</fullName>
    </submittedName>
</protein>
<evidence type="ECO:0000256" key="1">
    <source>
        <dbReference type="ARBA" id="ARBA00023015"/>
    </source>
</evidence>
<evidence type="ECO:0000259" key="4">
    <source>
        <dbReference type="Pfam" id="PF00440"/>
    </source>
</evidence>
<dbReference type="InterPro" id="IPR009057">
    <property type="entry name" value="Homeodomain-like_sf"/>
</dbReference>
<keyword evidence="3" id="KW-0804">Transcription</keyword>
<accession>A0A417XS82</accession>
<dbReference type="OrthoDB" id="3218408at2"/>
<comment type="caution">
    <text evidence="5">The sequence shown here is derived from an EMBL/GenBank/DDBJ whole genome shotgun (WGS) entry which is preliminary data.</text>
</comment>
<evidence type="ECO:0000256" key="3">
    <source>
        <dbReference type="ARBA" id="ARBA00023163"/>
    </source>
</evidence>
<dbReference type="PANTHER" id="PTHR47506:SF1">
    <property type="entry name" value="HTH-TYPE TRANSCRIPTIONAL REGULATOR YJDC"/>
    <property type="match status" value="1"/>
</dbReference>
<name>A0A417XS82_9ACTN</name>
<sequence length="186" mass="20897">MRLLVTRDDYFEAAMRLLAAEGAGKLKIGVLCKSLKVTTGSFYGYFGSFEGFVSEFLAYWEESQTERIVQMSNAPSDPVERIHLMKELAAQVPHDAEAAIRSWAHTSPQVAEAQKRVDERRLEALAGVLRPAVSSRREARTMAMMGITLLVGLQQWRSPVNRKEFDLLFNEFEGVVLARMADRAVS</sequence>
<organism evidence="5 6">
    <name type="scientific">Nocardioides immobilis</name>
    <dbReference type="NCBI Taxonomy" id="2049295"/>
    <lineage>
        <taxon>Bacteria</taxon>
        <taxon>Bacillati</taxon>
        <taxon>Actinomycetota</taxon>
        <taxon>Actinomycetes</taxon>
        <taxon>Propionibacteriales</taxon>
        <taxon>Nocardioidaceae</taxon>
        <taxon>Nocardioides</taxon>
    </lineage>
</organism>
<dbReference type="Pfam" id="PF00440">
    <property type="entry name" value="TetR_N"/>
    <property type="match status" value="1"/>
</dbReference>
<dbReference type="SUPFAM" id="SSF46689">
    <property type="entry name" value="Homeodomain-like"/>
    <property type="match status" value="1"/>
</dbReference>
<keyword evidence="2" id="KW-0238">DNA-binding</keyword>
<dbReference type="GO" id="GO:0003677">
    <property type="term" value="F:DNA binding"/>
    <property type="evidence" value="ECO:0007669"/>
    <property type="project" value="UniProtKB-KW"/>
</dbReference>
<dbReference type="InterPro" id="IPR001647">
    <property type="entry name" value="HTH_TetR"/>
</dbReference>
<dbReference type="RefSeq" id="WP_118929136.1">
    <property type="nucleotide sequence ID" value="NZ_QXGH01000054.1"/>
</dbReference>
<evidence type="ECO:0000256" key="2">
    <source>
        <dbReference type="ARBA" id="ARBA00023125"/>
    </source>
</evidence>
<evidence type="ECO:0000313" key="6">
    <source>
        <dbReference type="Proteomes" id="UP000283644"/>
    </source>
</evidence>
<dbReference type="EMBL" id="QXGH01000054">
    <property type="protein sequence ID" value="RHW22824.1"/>
    <property type="molecule type" value="Genomic_DNA"/>
</dbReference>